<evidence type="ECO:0000256" key="4">
    <source>
        <dbReference type="ARBA" id="ARBA00022840"/>
    </source>
</evidence>
<keyword evidence="2 7" id="KW-0812">Transmembrane</keyword>
<dbReference type="InterPro" id="IPR011527">
    <property type="entry name" value="ABC1_TM_dom"/>
</dbReference>
<feature type="transmembrane region" description="Helical" evidence="7">
    <location>
        <begin position="28"/>
        <end position="49"/>
    </location>
</feature>
<evidence type="ECO:0000256" key="1">
    <source>
        <dbReference type="ARBA" id="ARBA00004651"/>
    </source>
</evidence>
<keyword evidence="4 10" id="KW-0067">ATP-binding</keyword>
<dbReference type="Gene3D" id="1.20.1560.10">
    <property type="entry name" value="ABC transporter type 1, transmembrane domain"/>
    <property type="match status" value="1"/>
</dbReference>
<dbReference type="InterPro" id="IPR036640">
    <property type="entry name" value="ABC1_TM_sf"/>
</dbReference>
<dbReference type="InterPro" id="IPR003439">
    <property type="entry name" value="ABC_transporter-like_ATP-bd"/>
</dbReference>
<dbReference type="PROSITE" id="PS50929">
    <property type="entry name" value="ABC_TM1F"/>
    <property type="match status" value="1"/>
</dbReference>
<evidence type="ECO:0000259" key="9">
    <source>
        <dbReference type="PROSITE" id="PS50929"/>
    </source>
</evidence>
<keyword evidence="11" id="KW-1185">Reference proteome</keyword>
<dbReference type="GO" id="GO:0005524">
    <property type="term" value="F:ATP binding"/>
    <property type="evidence" value="ECO:0007669"/>
    <property type="project" value="UniProtKB-KW"/>
</dbReference>
<dbReference type="SMART" id="SM00382">
    <property type="entry name" value="AAA"/>
    <property type="match status" value="1"/>
</dbReference>
<protein>
    <submittedName>
        <fullName evidence="10">Multidrug ABC transporter ATP-binding protein</fullName>
    </submittedName>
</protein>
<evidence type="ECO:0000256" key="7">
    <source>
        <dbReference type="SAM" id="Phobius"/>
    </source>
</evidence>
<feature type="domain" description="ABC transmembrane type-1" evidence="9">
    <location>
        <begin position="31"/>
        <end position="311"/>
    </location>
</feature>
<evidence type="ECO:0000313" key="10">
    <source>
        <dbReference type="EMBL" id="GGH57134.1"/>
    </source>
</evidence>
<organism evidence="10 11">
    <name type="scientific">Rothia aerolata</name>
    <dbReference type="NCBI Taxonomy" id="1812262"/>
    <lineage>
        <taxon>Bacteria</taxon>
        <taxon>Bacillati</taxon>
        <taxon>Actinomycetota</taxon>
        <taxon>Actinomycetes</taxon>
        <taxon>Micrococcales</taxon>
        <taxon>Micrococcaceae</taxon>
        <taxon>Rothia</taxon>
    </lineage>
</organism>
<proteinExistence type="predicted"/>
<evidence type="ECO:0000259" key="8">
    <source>
        <dbReference type="PROSITE" id="PS50893"/>
    </source>
</evidence>
<dbReference type="EMBL" id="BMDC01000001">
    <property type="protein sequence ID" value="GGH57134.1"/>
    <property type="molecule type" value="Genomic_DNA"/>
</dbReference>
<gene>
    <name evidence="10" type="ORF">GCM10007359_01960</name>
</gene>
<evidence type="ECO:0000313" key="11">
    <source>
        <dbReference type="Proteomes" id="UP000600171"/>
    </source>
</evidence>
<dbReference type="Proteomes" id="UP000600171">
    <property type="component" value="Unassembled WGS sequence"/>
</dbReference>
<dbReference type="AlphaFoldDB" id="A0A917IMH8"/>
<comment type="subcellular location">
    <subcellularLocation>
        <location evidence="1">Cell membrane</location>
        <topology evidence="1">Multi-pass membrane protein</topology>
    </subcellularLocation>
</comment>
<dbReference type="InterPro" id="IPR039421">
    <property type="entry name" value="Type_1_exporter"/>
</dbReference>
<feature type="transmembrane region" description="Helical" evidence="7">
    <location>
        <begin position="69"/>
        <end position="87"/>
    </location>
</feature>
<keyword evidence="3" id="KW-0547">Nucleotide-binding</keyword>
<evidence type="ECO:0000256" key="2">
    <source>
        <dbReference type="ARBA" id="ARBA00022692"/>
    </source>
</evidence>
<dbReference type="PANTHER" id="PTHR43394:SF1">
    <property type="entry name" value="ATP-BINDING CASSETTE SUB-FAMILY B MEMBER 10, MITOCHONDRIAL"/>
    <property type="match status" value="1"/>
</dbReference>
<dbReference type="RefSeq" id="WP_188358480.1">
    <property type="nucleotide sequence ID" value="NZ_BMDC01000001.1"/>
</dbReference>
<accession>A0A917IMH8</accession>
<feature type="transmembrane region" description="Helical" evidence="7">
    <location>
        <begin position="147"/>
        <end position="165"/>
    </location>
</feature>
<dbReference type="GO" id="GO:0015421">
    <property type="term" value="F:ABC-type oligopeptide transporter activity"/>
    <property type="evidence" value="ECO:0007669"/>
    <property type="project" value="TreeGrafter"/>
</dbReference>
<dbReference type="InterPro" id="IPR027417">
    <property type="entry name" value="P-loop_NTPase"/>
</dbReference>
<comment type="caution">
    <text evidence="10">The sequence shown here is derived from an EMBL/GenBank/DDBJ whole genome shotgun (WGS) entry which is preliminary data.</text>
</comment>
<dbReference type="SUPFAM" id="SSF90123">
    <property type="entry name" value="ABC transporter transmembrane region"/>
    <property type="match status" value="1"/>
</dbReference>
<reference evidence="10 11" key="1">
    <citation type="journal article" date="2014" name="Int. J. Syst. Evol. Microbiol.">
        <title>Complete genome sequence of Corynebacterium casei LMG S-19264T (=DSM 44701T), isolated from a smear-ripened cheese.</title>
        <authorList>
            <consortium name="US DOE Joint Genome Institute (JGI-PGF)"/>
            <person name="Walter F."/>
            <person name="Albersmeier A."/>
            <person name="Kalinowski J."/>
            <person name="Ruckert C."/>
        </authorList>
    </citation>
    <scope>NUCLEOTIDE SEQUENCE [LARGE SCALE GENOMIC DNA]</scope>
    <source>
        <strain evidence="10 11">CCM 8669</strain>
    </source>
</reference>
<feature type="domain" description="ABC transporter" evidence="8">
    <location>
        <begin position="366"/>
        <end position="592"/>
    </location>
</feature>
<dbReference type="PROSITE" id="PS50893">
    <property type="entry name" value="ABC_TRANSPORTER_2"/>
    <property type="match status" value="1"/>
</dbReference>
<dbReference type="Pfam" id="PF00005">
    <property type="entry name" value="ABC_tran"/>
    <property type="match status" value="1"/>
</dbReference>
<keyword evidence="6 7" id="KW-0472">Membrane</keyword>
<sequence length="592" mass="63912">MAELLPIASGKTTWKLIARTVFNHPARFTYILCLFIASSLVALVTPWQIGLIVDRAIAAELAGFPWRELAFIAAATLANALITRTWIFQAQNLGTQMNKELGIDLVGSALDLDAQTVEDAGAGDLVSRVTDDLDSVRQIITMGLPEIIHVLISIFTIVVSIFVLSPALGAMTLPFLVLETCVIAVFLPRIARRIVLRTERISTMTTTVTENVHGAATASELGVVDARARVLERNIWDYYEVADGLVKLRARLWALDSIAAYSPLFLSVAWGAICVRNGWASWGQVSTASILVFTMRTNADIFSYWLDRLREMTVTMGRVSGVIDLARTHRLRRATQRAEHSAGSVVEVQKDAAGAAQTAEFDGAAVRVRELTFGYDPAKPVLEGIDFSLKQGEMVALVGRSGSGKTTLARLMAGSLSASSGTVEVMGEPVGNGLYPTQRGIQQRPHLLICTQEAHLFLGTLADNLTLVAPDASKTQMLAALRAVGADWVDSLPEGVQTRLGGGHCQLSRDQVQQLALARIVLADPHVVILDESTTQLELADARQSLEAVRKGRAVVIISHDARIASLADRAVLLSGGQIVAEGRPEQIFARA</sequence>
<dbReference type="SUPFAM" id="SSF52540">
    <property type="entry name" value="P-loop containing nucleoside triphosphate hydrolases"/>
    <property type="match status" value="1"/>
</dbReference>
<dbReference type="GO" id="GO:0005886">
    <property type="term" value="C:plasma membrane"/>
    <property type="evidence" value="ECO:0007669"/>
    <property type="project" value="UniProtKB-SubCell"/>
</dbReference>
<dbReference type="InterPro" id="IPR003593">
    <property type="entry name" value="AAA+_ATPase"/>
</dbReference>
<evidence type="ECO:0000256" key="3">
    <source>
        <dbReference type="ARBA" id="ARBA00022741"/>
    </source>
</evidence>
<name>A0A917IMH8_9MICC</name>
<evidence type="ECO:0000256" key="5">
    <source>
        <dbReference type="ARBA" id="ARBA00022989"/>
    </source>
</evidence>
<dbReference type="Pfam" id="PF00664">
    <property type="entry name" value="ABC_membrane"/>
    <property type="match status" value="1"/>
</dbReference>
<dbReference type="GO" id="GO:0016887">
    <property type="term" value="F:ATP hydrolysis activity"/>
    <property type="evidence" value="ECO:0007669"/>
    <property type="project" value="InterPro"/>
</dbReference>
<keyword evidence="5 7" id="KW-1133">Transmembrane helix</keyword>
<dbReference type="Gene3D" id="3.40.50.300">
    <property type="entry name" value="P-loop containing nucleotide triphosphate hydrolases"/>
    <property type="match status" value="1"/>
</dbReference>
<evidence type="ECO:0000256" key="6">
    <source>
        <dbReference type="ARBA" id="ARBA00023136"/>
    </source>
</evidence>
<dbReference type="PANTHER" id="PTHR43394">
    <property type="entry name" value="ATP-DEPENDENT PERMEASE MDL1, MITOCHONDRIAL"/>
    <property type="match status" value="1"/>
</dbReference>